<evidence type="ECO:0008006" key="3">
    <source>
        <dbReference type="Google" id="ProtNLM"/>
    </source>
</evidence>
<dbReference type="SUPFAM" id="SSF48452">
    <property type="entry name" value="TPR-like"/>
    <property type="match status" value="1"/>
</dbReference>
<dbReference type="InterPro" id="IPR011990">
    <property type="entry name" value="TPR-like_helical_dom_sf"/>
</dbReference>
<dbReference type="EMBL" id="CP058627">
    <property type="protein sequence ID" value="QLG88888.1"/>
    <property type="molecule type" value="Genomic_DNA"/>
</dbReference>
<reference evidence="1 2" key="1">
    <citation type="submission" date="2020-07" db="EMBL/GenBank/DDBJ databases">
        <title>Complete genome sequence of Chitinibacter sp. 2T18.</title>
        <authorList>
            <person name="Bae J.-W."/>
            <person name="Choi J.-W."/>
        </authorList>
    </citation>
    <scope>NUCLEOTIDE SEQUENCE [LARGE SCALE GENOMIC DNA]</scope>
    <source>
        <strain evidence="1 2">2T18</strain>
    </source>
</reference>
<evidence type="ECO:0000313" key="2">
    <source>
        <dbReference type="Proteomes" id="UP000509597"/>
    </source>
</evidence>
<name>A0A7H9BKU0_9NEIS</name>
<proteinExistence type="predicted"/>
<gene>
    <name evidence="1" type="ORF">HQ393_11940</name>
</gene>
<dbReference type="RefSeq" id="WP_179355391.1">
    <property type="nucleotide sequence ID" value="NZ_CP058627.1"/>
</dbReference>
<dbReference type="KEGG" id="chiz:HQ393_11940"/>
<organism evidence="1 2">
    <name type="scientific">Chitinibacter bivalviorum</name>
    <dbReference type="NCBI Taxonomy" id="2739434"/>
    <lineage>
        <taxon>Bacteria</taxon>
        <taxon>Pseudomonadati</taxon>
        <taxon>Pseudomonadota</taxon>
        <taxon>Betaproteobacteria</taxon>
        <taxon>Neisseriales</taxon>
        <taxon>Chitinibacteraceae</taxon>
        <taxon>Chitinibacter</taxon>
    </lineage>
</organism>
<sequence length="352" mass="40323">MSPEEFDQTLASYRIQMQAEKKPEILAELIHSAQQNNYPRGQAAALLARGEYLIDLGERPAAATRDFRDAGLIARQLRDWPLLAQSLHWQAQSQLLQGEYMRALDIWLQALQTAIEAEDSRAFIRGYSGIAQVCLVFNQLEISLEYQRRALSLAENVDDVPLRVDCLLALIATCYRLQLYGEMQTLLERLKAKLRLRPHLETQAEFHIYSGLIHLDQSQLDEAFEHLQLARVLAQQLGGLWCRSYVALILGRIFIRQNKLAEARLSLELCLSLGESIQGFAMGQEAHQLLETICANEGDYEGALMHLEFAHAQQLSLFQKQAERKLTRIFQRPLHQLEIALRLELSRMRYGE</sequence>
<dbReference type="Gene3D" id="1.25.40.10">
    <property type="entry name" value="Tetratricopeptide repeat domain"/>
    <property type="match status" value="2"/>
</dbReference>
<protein>
    <recommendedName>
        <fullName evidence="3">MalT-like TPR region domain-containing protein</fullName>
    </recommendedName>
</protein>
<keyword evidence="2" id="KW-1185">Reference proteome</keyword>
<dbReference type="Proteomes" id="UP000509597">
    <property type="component" value="Chromosome"/>
</dbReference>
<evidence type="ECO:0000313" key="1">
    <source>
        <dbReference type="EMBL" id="QLG88888.1"/>
    </source>
</evidence>
<dbReference type="AlphaFoldDB" id="A0A7H9BKU0"/>
<accession>A0A7H9BKU0</accession>